<dbReference type="PANTHER" id="PTHR43244">
    <property type="match status" value="1"/>
</dbReference>
<keyword evidence="4" id="KW-1185">Reference proteome</keyword>
<evidence type="ECO:0000256" key="1">
    <source>
        <dbReference type="ARBA" id="ARBA00023002"/>
    </source>
</evidence>
<dbReference type="Pfam" id="PF00296">
    <property type="entry name" value="Bac_luciferase"/>
    <property type="match status" value="1"/>
</dbReference>
<protein>
    <submittedName>
        <fullName evidence="3">LLM class F420-dependent oxidoreductase</fullName>
    </submittedName>
</protein>
<dbReference type="InterPro" id="IPR011251">
    <property type="entry name" value="Luciferase-like_dom"/>
</dbReference>
<keyword evidence="1" id="KW-0560">Oxidoreductase</keyword>
<dbReference type="GO" id="GO:0016705">
    <property type="term" value="F:oxidoreductase activity, acting on paired donors, with incorporation or reduction of molecular oxygen"/>
    <property type="evidence" value="ECO:0007669"/>
    <property type="project" value="InterPro"/>
</dbReference>
<organism evidence="3 4">
    <name type="scientific">Siphonobacter curvatus</name>
    <dbReference type="NCBI Taxonomy" id="2094562"/>
    <lineage>
        <taxon>Bacteria</taxon>
        <taxon>Pseudomonadati</taxon>
        <taxon>Bacteroidota</taxon>
        <taxon>Cytophagia</taxon>
        <taxon>Cytophagales</taxon>
        <taxon>Cytophagaceae</taxon>
        <taxon>Siphonobacter</taxon>
    </lineage>
</organism>
<reference evidence="4" key="1">
    <citation type="submission" date="2018-02" db="EMBL/GenBank/DDBJ databases">
        <title>Genome sequencing of Solimonas sp. HR-BB.</title>
        <authorList>
            <person name="Lee Y."/>
            <person name="Jeon C.O."/>
        </authorList>
    </citation>
    <scope>NUCLEOTIDE SEQUENCE [LARGE SCALE GENOMIC DNA]</scope>
    <source>
        <strain evidence="4">HR-U</strain>
    </source>
</reference>
<dbReference type="PANTHER" id="PTHR43244:SF1">
    <property type="entry name" value="5,10-METHYLENETETRAHYDROMETHANOPTERIN REDUCTASE"/>
    <property type="match status" value="1"/>
</dbReference>
<evidence type="ECO:0000259" key="2">
    <source>
        <dbReference type="Pfam" id="PF00296"/>
    </source>
</evidence>
<dbReference type="CDD" id="cd01097">
    <property type="entry name" value="Tetrahydromethanopterin_reductase"/>
    <property type="match status" value="1"/>
</dbReference>
<feature type="domain" description="Luciferase-like" evidence="2">
    <location>
        <begin position="10"/>
        <end position="292"/>
    </location>
</feature>
<evidence type="ECO:0000313" key="4">
    <source>
        <dbReference type="Proteomes" id="UP000239590"/>
    </source>
</evidence>
<dbReference type="InterPro" id="IPR023907">
    <property type="entry name" value="Non-F420_Flavin_OxRdtase"/>
</dbReference>
<dbReference type="NCBIfam" id="TIGR03885">
    <property type="entry name" value="flavin_revert"/>
    <property type="match status" value="1"/>
</dbReference>
<dbReference type="AlphaFoldDB" id="A0A2S7IIC3"/>
<gene>
    <name evidence="3" type="ORF">C5O19_20120</name>
</gene>
<dbReference type="NCBIfam" id="TIGR03557">
    <property type="entry name" value="F420_G6P_family"/>
    <property type="match status" value="1"/>
</dbReference>
<comment type="caution">
    <text evidence="3">The sequence shown here is derived from an EMBL/GenBank/DDBJ whole genome shotgun (WGS) entry which is preliminary data.</text>
</comment>
<proteinExistence type="predicted"/>
<dbReference type="OrthoDB" id="180193at2"/>
<accession>A0A2S7IIC3</accession>
<dbReference type="InterPro" id="IPR050564">
    <property type="entry name" value="F420-G6PD/mer"/>
</dbReference>
<evidence type="ECO:0000313" key="3">
    <source>
        <dbReference type="EMBL" id="PQA55716.1"/>
    </source>
</evidence>
<dbReference type="InterPro" id="IPR019945">
    <property type="entry name" value="F420_G6P_DH-rel"/>
</dbReference>
<dbReference type="SUPFAM" id="SSF51679">
    <property type="entry name" value="Bacterial luciferase-like"/>
    <property type="match status" value="1"/>
</dbReference>
<name>A0A2S7IIC3_9BACT</name>
<sequence length="320" mass="35753">MLKLGYHCSHEQFKPSELLTFAQRAEQAGFTAALSSDHFHPWTTRQGQSGFAWSWLGAAMQATSLSYGIVNAPGQRYHPAIIAQAAATLAEMFPERFWISVGSGQALNELITGDGWPMKAERNARLKECVDIMRALWAGETVTHKGLVTVEEAKLYSRPKVNPLIFGAAITPQTAQWIGGWADGLITVSQPKAQLQKVVDAFRRGGGEGKPMHLKIQISYARTQQEAKQLAYEQWRSNVLPNTVLTEIRNPEQFDALGDQVNPAVVEEMINISADIQQHIAWLEEYRSLGFEQLLIHNVNREQELFIDTFGEKIIPQVQG</sequence>
<dbReference type="InterPro" id="IPR036661">
    <property type="entry name" value="Luciferase-like_sf"/>
</dbReference>
<dbReference type="Gene3D" id="3.20.20.30">
    <property type="entry name" value="Luciferase-like domain"/>
    <property type="match status" value="1"/>
</dbReference>
<dbReference type="EMBL" id="PTRA01000004">
    <property type="protein sequence ID" value="PQA55716.1"/>
    <property type="molecule type" value="Genomic_DNA"/>
</dbReference>
<dbReference type="Proteomes" id="UP000239590">
    <property type="component" value="Unassembled WGS sequence"/>
</dbReference>
<dbReference type="RefSeq" id="WP_104715174.1">
    <property type="nucleotide sequence ID" value="NZ_PTRA01000004.1"/>
</dbReference>